<name>A0ABR1J136_9AGAR</name>
<keyword evidence="2" id="KW-1185">Reference proteome</keyword>
<gene>
    <name evidence="1" type="ORF">VKT23_015808</name>
</gene>
<dbReference type="InterPro" id="IPR032675">
    <property type="entry name" value="LRR_dom_sf"/>
</dbReference>
<dbReference type="SUPFAM" id="SSF81383">
    <property type="entry name" value="F-box domain"/>
    <property type="match status" value="1"/>
</dbReference>
<dbReference type="Gene3D" id="1.20.1280.50">
    <property type="match status" value="1"/>
</dbReference>
<reference evidence="1 2" key="1">
    <citation type="submission" date="2024-01" db="EMBL/GenBank/DDBJ databases">
        <title>A draft genome for the cacao thread blight pathogen Marasmiellus scandens.</title>
        <authorList>
            <person name="Baruah I.K."/>
            <person name="Leung J."/>
            <person name="Bukari Y."/>
            <person name="Amoako-Attah I."/>
            <person name="Meinhardt L.W."/>
            <person name="Bailey B.A."/>
            <person name="Cohen S.P."/>
        </authorList>
    </citation>
    <scope>NUCLEOTIDE SEQUENCE [LARGE SCALE GENOMIC DNA]</scope>
    <source>
        <strain evidence="1 2">GH-19</strain>
    </source>
</reference>
<dbReference type="SUPFAM" id="SSF52047">
    <property type="entry name" value="RNI-like"/>
    <property type="match status" value="1"/>
</dbReference>
<organism evidence="1 2">
    <name type="scientific">Marasmiellus scandens</name>
    <dbReference type="NCBI Taxonomy" id="2682957"/>
    <lineage>
        <taxon>Eukaryota</taxon>
        <taxon>Fungi</taxon>
        <taxon>Dikarya</taxon>
        <taxon>Basidiomycota</taxon>
        <taxon>Agaricomycotina</taxon>
        <taxon>Agaricomycetes</taxon>
        <taxon>Agaricomycetidae</taxon>
        <taxon>Agaricales</taxon>
        <taxon>Marasmiineae</taxon>
        <taxon>Omphalotaceae</taxon>
        <taxon>Marasmiellus</taxon>
    </lineage>
</organism>
<evidence type="ECO:0000313" key="1">
    <source>
        <dbReference type="EMBL" id="KAK7443211.1"/>
    </source>
</evidence>
<sequence length="617" mass="70344">MDEINGYLSGKPIHGTLSLSPEVSSSLIDMLKHEKKYTAKIVSQRKEIMAQLDESRRVIAILRDLLSPIRRLPPEILAEMFLQYAQGRKESPCYGHWSKDRKKGDHFYHDLPSILLLAQVCSSWRQTIFAMPNLWSHIEFTIRRRYPTNQLLSEWFNRSANLPLDIVIAIPQRLYTGYGEAGFPFESLIGVCSRWHNLELDMSFCDMQPLLQHDPLVLPSLEKLVLSTSMITTHQRLPAFANAPRLTNISTSAKTTPAHAFDLSIPSSQVTELKLVNVCDSDPSQLYRFIQACTSLQSLSVKLCDIWNDVAAATIHLAHLRSLHVEFTGVVGSPIFLNAFKLPALKELVLRHPFNLADLRREWGEESEAYDDEDDCEFGPFGKLFQRTSPSTALMDLSGRSRFELLRLTLNGITSIKSNEILEVLRVIPSLEGLAIEDCYVDVADLCKGLIVKKLNTTQTERKGKGKKIQVQALDSDSDPVLLPNLTKIRLVQDNEWQHYKCEYEIEFDGHFDRAMEHRCYNTVSRMVESRWNPAYFNVSGSGYGGNESKQTQTQPEEWLDSLPVKRLTGGVEVSEGLLIPGDEDYYFDDEIDKSPYEEEKEKLKRFEEQGMPVRIL</sequence>
<dbReference type="Proteomes" id="UP001498398">
    <property type="component" value="Unassembled WGS sequence"/>
</dbReference>
<dbReference type="EMBL" id="JBANRG010000055">
    <property type="protein sequence ID" value="KAK7443211.1"/>
    <property type="molecule type" value="Genomic_DNA"/>
</dbReference>
<dbReference type="InterPro" id="IPR036047">
    <property type="entry name" value="F-box-like_dom_sf"/>
</dbReference>
<evidence type="ECO:0008006" key="3">
    <source>
        <dbReference type="Google" id="ProtNLM"/>
    </source>
</evidence>
<protein>
    <recommendedName>
        <fullName evidence="3">F-box domain-containing protein</fullName>
    </recommendedName>
</protein>
<comment type="caution">
    <text evidence="1">The sequence shown here is derived from an EMBL/GenBank/DDBJ whole genome shotgun (WGS) entry which is preliminary data.</text>
</comment>
<evidence type="ECO:0000313" key="2">
    <source>
        <dbReference type="Proteomes" id="UP001498398"/>
    </source>
</evidence>
<accession>A0ABR1J136</accession>
<proteinExistence type="predicted"/>
<dbReference type="Gene3D" id="3.80.10.10">
    <property type="entry name" value="Ribonuclease Inhibitor"/>
    <property type="match status" value="1"/>
</dbReference>